<comment type="caution">
    <text evidence="1">The sequence shown here is derived from an EMBL/GenBank/DDBJ whole genome shotgun (WGS) entry which is preliminary data.</text>
</comment>
<accession>A0A5C6XEQ4</accession>
<dbReference type="Proteomes" id="UP000321412">
    <property type="component" value="Unassembled WGS sequence"/>
</dbReference>
<evidence type="ECO:0000313" key="2">
    <source>
        <dbReference type="Proteomes" id="UP000321412"/>
    </source>
</evidence>
<dbReference type="SUPFAM" id="SSF48452">
    <property type="entry name" value="TPR-like"/>
    <property type="match status" value="1"/>
</dbReference>
<dbReference type="RefSeq" id="WP_146981520.1">
    <property type="nucleotide sequence ID" value="NZ_VOSM01000004.1"/>
</dbReference>
<name>A0A5C6XEQ4_9DELT</name>
<dbReference type="InterPro" id="IPR011990">
    <property type="entry name" value="TPR-like_helical_dom_sf"/>
</dbReference>
<protein>
    <submittedName>
        <fullName evidence="1">Uncharacterized protein</fullName>
    </submittedName>
</protein>
<gene>
    <name evidence="1" type="ORF">FRC98_11325</name>
</gene>
<evidence type="ECO:0000313" key="1">
    <source>
        <dbReference type="EMBL" id="TXD37313.1"/>
    </source>
</evidence>
<dbReference type="Gene3D" id="1.25.40.10">
    <property type="entry name" value="Tetratricopeptide repeat domain"/>
    <property type="match status" value="1"/>
</dbReference>
<keyword evidence="2" id="KW-1185">Reference proteome</keyword>
<sequence length="1104" mass="125491">MTYTEKIAELRATGDMNAVLAFLEQIFCAPENQSISGKPSDYLNQDDATQHAPPAVLFKTFVEGFKPAEVTRKVAFIFDEAEFAGVIRPMVLDPKSGEWHDVEGTRALLSEADEEMQKFRPFNCLHFLIGAYEHGDAVILSGHYNPESGEFTPGYQLNAHILGEDESHEDYDVVYALKDDDLYRFTYEGDVIDREVLYLDLKATLFTPHLTELALALLADERLARFPKAFPFHILFSNQEYSSGDFRYQAPPLTLEALEAAGVHCVDLHRESQVEAQETSPAEHYEYLKSWIEDCDHASYTELLDLCRSHREAFDLLLAEAHELRRMNVSFHVVHFSRALWELVDLAPEEVVAFQKALVANEPPPYDPESRRTEAQWWLNHGDNAALILRICEVRTPEPYRDTMAEDFTRAWQRLVNHAHPIVRLIARDLRVMPRGTPLGDVEEEGGRPIADDADDAYIADAIAMLDLMPESFDGYWGLWGFTMGRLKELGPRAIAAAPAVEALLTRYMENRFDDQLANTFGQVLFALDSDHIPDEIHKAQSRYHTQEYYKEWVKRGPSRAWETFQTAWLENAERFEAPELWETYLYDTEAGHRFFAEHLLELGAVDTLIDTATGEAGPRLTRLFHAFADLKGIDDRVLVALLGSLNDLDETYAEKLEYARVAELIRAFERDDDQAPTTLARLLELYPTNPALAFIAIDQRVRNGELASAMRLLVDTMRERTADDLVYRRAFHDFCHDPTLSFAMSSENTFPFFWMARRAFQNANFRDGQFSKDLKTLKKDRFFDVFYTGTADHSDDQIATWLDEARGEWTFLQEIAARSNEDLSEELETFDWPVASAIAARLVNTGDASFAPALADFFERVADDEARRKNLAGIIWPLASRELLQRPAFLAYIPTFVCDHPSPLITITREVLVGLEELDRQDLIVRLSPELPAQAAVSCFKNILNAHIATRAFDLAEALFARLADGMTEIVPDWLLIQNNRAVLLIVSGQMKRAEALFDEVFSKDFRRFEPRDPDPTAIAVFGNDLDQQVIDVFQTYYAMARFNQACLFALTERPDQAVASLEVATARGHYSAEKLMAESDFASLHDHAGFQQLISTLEGGQP</sequence>
<proteinExistence type="predicted"/>
<dbReference type="NCBIfam" id="NF047558">
    <property type="entry name" value="TPR_END_plus"/>
    <property type="match status" value="1"/>
</dbReference>
<organism evidence="1 2">
    <name type="scientific">Lujinxingia vulgaris</name>
    <dbReference type="NCBI Taxonomy" id="2600176"/>
    <lineage>
        <taxon>Bacteria</taxon>
        <taxon>Deltaproteobacteria</taxon>
        <taxon>Bradymonadales</taxon>
        <taxon>Lujinxingiaceae</taxon>
        <taxon>Lujinxingia</taxon>
    </lineage>
</organism>
<reference evidence="1 2" key="1">
    <citation type="submission" date="2019-08" db="EMBL/GenBank/DDBJ databases">
        <title>Bradymonadales sp. TMQ4.</title>
        <authorList>
            <person name="Liang Q."/>
        </authorList>
    </citation>
    <scope>NUCLEOTIDE SEQUENCE [LARGE SCALE GENOMIC DNA]</scope>
    <source>
        <strain evidence="1 2">TMQ4</strain>
    </source>
</reference>
<dbReference type="EMBL" id="VOSM01000004">
    <property type="protein sequence ID" value="TXD37313.1"/>
    <property type="molecule type" value="Genomic_DNA"/>
</dbReference>
<dbReference type="OrthoDB" id="343041at2"/>
<dbReference type="AlphaFoldDB" id="A0A5C6XEQ4"/>